<reference evidence="2 3" key="1">
    <citation type="submission" date="2016-03" db="EMBL/GenBank/DDBJ databases">
        <authorList>
            <person name="Ploux O."/>
        </authorList>
    </citation>
    <scope>NUCLEOTIDE SEQUENCE [LARGE SCALE GENOMIC DNA]</scope>
    <source>
        <strain evidence="2 3">UAMH 11012</strain>
    </source>
</reference>
<evidence type="ECO:0000313" key="3">
    <source>
        <dbReference type="Proteomes" id="UP000184330"/>
    </source>
</evidence>
<accession>A0A1L7WGS4</accession>
<organism evidence="2 3">
    <name type="scientific">Phialocephala subalpina</name>
    <dbReference type="NCBI Taxonomy" id="576137"/>
    <lineage>
        <taxon>Eukaryota</taxon>
        <taxon>Fungi</taxon>
        <taxon>Dikarya</taxon>
        <taxon>Ascomycota</taxon>
        <taxon>Pezizomycotina</taxon>
        <taxon>Leotiomycetes</taxon>
        <taxon>Helotiales</taxon>
        <taxon>Mollisiaceae</taxon>
        <taxon>Phialocephala</taxon>
        <taxon>Phialocephala fortinii species complex</taxon>
    </lineage>
</organism>
<gene>
    <name evidence="2" type="ORF">PAC_01846</name>
</gene>
<evidence type="ECO:0000313" key="2">
    <source>
        <dbReference type="EMBL" id="CZR51969.1"/>
    </source>
</evidence>
<evidence type="ECO:0000256" key="1">
    <source>
        <dbReference type="SAM" id="MobiDB-lite"/>
    </source>
</evidence>
<protein>
    <submittedName>
        <fullName evidence="2">Uncharacterized protein</fullName>
    </submittedName>
</protein>
<feature type="region of interest" description="Disordered" evidence="1">
    <location>
        <begin position="620"/>
        <end position="662"/>
    </location>
</feature>
<feature type="compositionally biased region" description="Acidic residues" evidence="1">
    <location>
        <begin position="643"/>
        <end position="662"/>
    </location>
</feature>
<sequence length="756" mass="85826">MAPKNAAVEAADLTPRRSLISRLSYPLNLFRSPSKIPATQEEVLEEEEEDEGTIVKQPRGSIPIEEDEDGVMEQQRGFTPSDGEVAILQREEEPVQGDSEFEQSPQVPIRPPKRKRFEPRDEYAVPGEESHGEEPEVISRKLKRPKLARSIAKKPLVQPKSTKGPIPRKTRINRANGGPSTAPESNDSASASNPTITNGQTNGGKGPSEQPTPRKRGRPKKNQNHPPAPADEPAERAESTPVVEEGEDHNGSERESAAPILEPFEGLTEILMSPSPKKPPHLPRPVGKSVKEKGKELKSTKHFSALLPEVDNSDEETGAENGDSAQARREDNEVNEEDTLYVSDADQESPLIDLKHLRRMLRSAERVGHKQTGGSWEPQHSEEILLSIPGKRIDPKAKNLTAQYKALREANETQNMAPQRDVQANIDFVLPALEQEIRTMVSTRLNCDESEKKNMHMVLTDLYFYIVPHMLETIVAFARAKRGQETIRTEDLHEFRRLIQMLLDVAVAGINQDPKLQPKPQNKSATYQIKKPTVGIVPQLREILKKVRKELGAREKAEAFANYQRLEPERQRRQREAEARDALEIARRRKAIHRLQREALNAKLKEPFWGDMLSNSVGEVESERNHHVPRSRPQASYRHYDDKDGEEGDEDEDGDGPFADQDEEPVERISGMFGKNNNKNAHQFKELTFDEREVFVKEMMTSIDDKDKYQRAAEALDRDIDDIFAFAKELQDHMHRMHEEGFFSEPQDQWTHYIVQ</sequence>
<dbReference type="AlphaFoldDB" id="A0A1L7WGS4"/>
<feature type="compositionally biased region" description="Basic residues" evidence="1">
    <location>
        <begin position="213"/>
        <end position="223"/>
    </location>
</feature>
<name>A0A1L7WGS4_9HELO</name>
<feature type="compositionally biased region" description="Basic and acidic residues" evidence="1">
    <location>
        <begin position="289"/>
        <end position="299"/>
    </location>
</feature>
<dbReference type="EMBL" id="FJOG01000002">
    <property type="protein sequence ID" value="CZR51969.1"/>
    <property type="molecule type" value="Genomic_DNA"/>
</dbReference>
<feature type="region of interest" description="Disordered" evidence="1">
    <location>
        <begin position="38"/>
        <end position="336"/>
    </location>
</feature>
<feature type="compositionally biased region" description="Acidic residues" evidence="1">
    <location>
        <begin position="42"/>
        <end position="52"/>
    </location>
</feature>
<feature type="compositionally biased region" description="Basic and acidic residues" evidence="1">
    <location>
        <begin position="118"/>
        <end position="139"/>
    </location>
</feature>
<dbReference type="OrthoDB" id="3439676at2759"/>
<keyword evidence="3" id="KW-1185">Reference proteome</keyword>
<dbReference type="Proteomes" id="UP000184330">
    <property type="component" value="Unassembled WGS sequence"/>
</dbReference>
<proteinExistence type="predicted"/>
<feature type="compositionally biased region" description="Polar residues" evidence="1">
    <location>
        <begin position="178"/>
        <end position="200"/>
    </location>
</feature>